<dbReference type="SUPFAM" id="SSF56047">
    <property type="entry name" value="Ribosomal protein S8"/>
    <property type="match status" value="1"/>
</dbReference>
<keyword evidence="2 8" id="KW-0699">rRNA-binding</keyword>
<reference evidence="10 11" key="1">
    <citation type="submission" date="2018-06" db="EMBL/GenBank/DDBJ databases">
        <title>Genomic Encyclopedia of Type Strains, Phase III (KMG-III): the genomes of soil and plant-associated and newly described type strains.</title>
        <authorList>
            <person name="Whitman W."/>
        </authorList>
    </citation>
    <scope>NUCLEOTIDE SEQUENCE [LARGE SCALE GENOMIC DNA]</scope>
    <source>
        <strain evidence="10 11">JA737</strain>
    </source>
</reference>
<dbReference type="EMBL" id="QJTK01000003">
    <property type="protein sequence ID" value="PYF10979.1"/>
    <property type="molecule type" value="Genomic_DNA"/>
</dbReference>
<dbReference type="Gene3D" id="3.30.1490.10">
    <property type="match status" value="1"/>
</dbReference>
<dbReference type="NCBIfam" id="NF001109">
    <property type="entry name" value="PRK00136.1"/>
    <property type="match status" value="1"/>
</dbReference>
<dbReference type="HAMAP" id="MF_01302_B">
    <property type="entry name" value="Ribosomal_uS8_B"/>
    <property type="match status" value="1"/>
</dbReference>
<comment type="subunit">
    <text evidence="7 8">Part of the 30S ribosomal subunit. Contacts proteins S5 and S12.</text>
</comment>
<dbReference type="GO" id="GO:0005737">
    <property type="term" value="C:cytoplasm"/>
    <property type="evidence" value="ECO:0007669"/>
    <property type="project" value="UniProtKB-ARBA"/>
</dbReference>
<keyword evidence="5 8" id="KW-0687">Ribonucleoprotein</keyword>
<dbReference type="PROSITE" id="PS00053">
    <property type="entry name" value="RIBOSOMAL_S8"/>
    <property type="match status" value="1"/>
</dbReference>
<dbReference type="PANTHER" id="PTHR11758">
    <property type="entry name" value="40S RIBOSOMAL PROTEIN S15A"/>
    <property type="match status" value="1"/>
</dbReference>
<dbReference type="Pfam" id="PF00410">
    <property type="entry name" value="Ribosomal_S8"/>
    <property type="match status" value="1"/>
</dbReference>
<name>A0A318UE77_9RHOB</name>
<dbReference type="GO" id="GO:0005840">
    <property type="term" value="C:ribosome"/>
    <property type="evidence" value="ECO:0007669"/>
    <property type="project" value="UniProtKB-KW"/>
</dbReference>
<sequence length="132" mass="14374">MSMNDPLGDMLTRIRNAQLRGKSTVKTPASKLRAWVLDVLAAEGYIRGYEKTTSTEGHPELEISLKYFEGTPVIREIHRVSKPGRRVYASVKEIPSVRNGLGVSIVSTPKGVMTDAAARTANVGGEVLCTVF</sequence>
<dbReference type="Gene3D" id="3.30.1370.30">
    <property type="match status" value="1"/>
</dbReference>
<dbReference type="AlphaFoldDB" id="A0A318UE77"/>
<dbReference type="InterPro" id="IPR000630">
    <property type="entry name" value="Ribosomal_uS8"/>
</dbReference>
<protein>
    <recommendedName>
        <fullName evidence="6 8">Small ribosomal subunit protein uS8</fullName>
    </recommendedName>
</protein>
<comment type="function">
    <text evidence="8">One of the primary rRNA binding proteins, it binds directly to 16S rRNA central domain where it helps coordinate assembly of the platform of the 30S subunit.</text>
</comment>
<keyword evidence="4 8" id="KW-0689">Ribosomal protein</keyword>
<evidence type="ECO:0000313" key="11">
    <source>
        <dbReference type="Proteomes" id="UP000247727"/>
    </source>
</evidence>
<evidence type="ECO:0000256" key="7">
    <source>
        <dbReference type="ARBA" id="ARBA00046740"/>
    </source>
</evidence>
<evidence type="ECO:0000256" key="5">
    <source>
        <dbReference type="ARBA" id="ARBA00023274"/>
    </source>
</evidence>
<dbReference type="Proteomes" id="UP000247727">
    <property type="component" value="Unassembled WGS sequence"/>
</dbReference>
<dbReference type="InterPro" id="IPR047863">
    <property type="entry name" value="Ribosomal_uS8_CS"/>
</dbReference>
<evidence type="ECO:0000256" key="8">
    <source>
        <dbReference type="HAMAP-Rule" id="MF_01302"/>
    </source>
</evidence>
<dbReference type="GO" id="GO:0003735">
    <property type="term" value="F:structural constituent of ribosome"/>
    <property type="evidence" value="ECO:0007669"/>
    <property type="project" value="InterPro"/>
</dbReference>
<dbReference type="RefSeq" id="WP_181420791.1">
    <property type="nucleotide sequence ID" value="NZ_QJTK01000003.1"/>
</dbReference>
<organism evidence="10 11">
    <name type="scientific">Rhodobacter viridis</name>
    <dbReference type="NCBI Taxonomy" id="1054202"/>
    <lineage>
        <taxon>Bacteria</taxon>
        <taxon>Pseudomonadati</taxon>
        <taxon>Pseudomonadota</taxon>
        <taxon>Alphaproteobacteria</taxon>
        <taxon>Rhodobacterales</taxon>
        <taxon>Rhodobacter group</taxon>
        <taxon>Rhodobacter</taxon>
    </lineage>
</organism>
<proteinExistence type="inferred from homology"/>
<dbReference type="GO" id="GO:1990904">
    <property type="term" value="C:ribonucleoprotein complex"/>
    <property type="evidence" value="ECO:0007669"/>
    <property type="project" value="UniProtKB-KW"/>
</dbReference>
<dbReference type="GO" id="GO:0019843">
    <property type="term" value="F:rRNA binding"/>
    <property type="evidence" value="ECO:0007669"/>
    <property type="project" value="UniProtKB-UniRule"/>
</dbReference>
<evidence type="ECO:0000313" key="10">
    <source>
        <dbReference type="EMBL" id="PYF10979.1"/>
    </source>
</evidence>
<evidence type="ECO:0000256" key="4">
    <source>
        <dbReference type="ARBA" id="ARBA00022980"/>
    </source>
</evidence>
<comment type="similarity">
    <text evidence="1 8 9">Belongs to the universal ribosomal protein uS8 family.</text>
</comment>
<evidence type="ECO:0000256" key="9">
    <source>
        <dbReference type="RuleBase" id="RU003660"/>
    </source>
</evidence>
<dbReference type="InterPro" id="IPR035987">
    <property type="entry name" value="Ribosomal_uS8_sf"/>
</dbReference>
<gene>
    <name evidence="8" type="primary">rpsH</name>
    <name evidence="10" type="ORF">C8J30_10373</name>
</gene>
<dbReference type="GO" id="GO:0006412">
    <property type="term" value="P:translation"/>
    <property type="evidence" value="ECO:0007669"/>
    <property type="project" value="UniProtKB-UniRule"/>
</dbReference>
<evidence type="ECO:0000256" key="3">
    <source>
        <dbReference type="ARBA" id="ARBA00022884"/>
    </source>
</evidence>
<keyword evidence="11" id="KW-1185">Reference proteome</keyword>
<evidence type="ECO:0000256" key="6">
    <source>
        <dbReference type="ARBA" id="ARBA00035258"/>
    </source>
</evidence>
<comment type="caution">
    <text evidence="10">The sequence shown here is derived from an EMBL/GenBank/DDBJ whole genome shotgun (WGS) entry which is preliminary data.</text>
</comment>
<evidence type="ECO:0000256" key="2">
    <source>
        <dbReference type="ARBA" id="ARBA00022730"/>
    </source>
</evidence>
<accession>A0A318UE77</accession>
<keyword evidence="3 8" id="KW-0694">RNA-binding</keyword>
<evidence type="ECO:0000256" key="1">
    <source>
        <dbReference type="ARBA" id="ARBA00006471"/>
    </source>
</evidence>
<dbReference type="FunFam" id="3.30.1370.30:FF:000002">
    <property type="entry name" value="30S ribosomal protein S8"/>
    <property type="match status" value="1"/>
</dbReference>
<dbReference type="FunFam" id="3.30.1490.10:FF:000001">
    <property type="entry name" value="30S ribosomal protein S8"/>
    <property type="match status" value="1"/>
</dbReference>